<evidence type="ECO:0000313" key="4">
    <source>
        <dbReference type="Proteomes" id="UP001150569"/>
    </source>
</evidence>
<dbReference type="Gene3D" id="2.70.50.70">
    <property type="match status" value="1"/>
</dbReference>
<organism evidence="3 4">
    <name type="scientific">Tieghemiomyces parasiticus</name>
    <dbReference type="NCBI Taxonomy" id="78921"/>
    <lineage>
        <taxon>Eukaryota</taxon>
        <taxon>Fungi</taxon>
        <taxon>Fungi incertae sedis</taxon>
        <taxon>Zoopagomycota</taxon>
        <taxon>Kickxellomycotina</taxon>
        <taxon>Dimargaritomycetes</taxon>
        <taxon>Dimargaritales</taxon>
        <taxon>Dimargaritaceae</taxon>
        <taxon>Tieghemiomyces</taxon>
    </lineage>
</organism>
<protein>
    <recommendedName>
        <fullName evidence="5">Chitin-binding type-4 domain-containing protein</fullName>
    </recommendedName>
</protein>
<dbReference type="EMBL" id="JANBPT010000129">
    <property type="protein sequence ID" value="KAJ1927197.1"/>
    <property type="molecule type" value="Genomic_DNA"/>
</dbReference>
<evidence type="ECO:0000256" key="1">
    <source>
        <dbReference type="SAM" id="MobiDB-lite"/>
    </source>
</evidence>
<feature type="chain" id="PRO_5040800165" description="Chitin-binding type-4 domain-containing protein" evidence="2">
    <location>
        <begin position="21"/>
        <end position="322"/>
    </location>
</feature>
<dbReference type="OrthoDB" id="2342176at2759"/>
<evidence type="ECO:0008006" key="5">
    <source>
        <dbReference type="Google" id="ProtNLM"/>
    </source>
</evidence>
<dbReference type="Proteomes" id="UP001150569">
    <property type="component" value="Unassembled WGS sequence"/>
</dbReference>
<keyword evidence="4" id="KW-1185">Reference proteome</keyword>
<keyword evidence="2" id="KW-0732">Signal</keyword>
<accession>A0A9W8E0C5</accession>
<comment type="caution">
    <text evidence="3">The sequence shown here is derived from an EMBL/GenBank/DDBJ whole genome shotgun (WGS) entry which is preliminary data.</text>
</comment>
<proteinExistence type="predicted"/>
<dbReference type="AlphaFoldDB" id="A0A9W8E0C5"/>
<dbReference type="PANTHER" id="PTHR36182">
    <property type="entry name" value="PROTEIN, PUTATIVE (AFU_ORTHOLOGUE AFUA_6G10930)-RELATED"/>
    <property type="match status" value="1"/>
</dbReference>
<sequence>MRSSLFHFLAGAALVTAVTAHEFLTSVCIYGSPLPECAKYGAPDYDSASPIASKGVAVLPLCRHPKGSGPVVNYKAGQQVSWAFNEGAIHEGGHCEISFSLDDKNFISFHTVLTKCFLGSSPPTINFQIPPTMPSFDSITIAWSWINASGNREFYHNCATASIDGVAGGVMTGYPMVIANYPLPGTEFVEIGEFAYGADPRLDLYNNRTPITLTANGISAGGAAPVNNSTMSSVPAPAATPTATNSPVIPVPAPISTSTGYSVIAPIVSSSAPANTVSVPNLPTTTPVGNAPVTPVIPTTTSAPSTPTTTTPGRKCKPRSMS</sequence>
<feature type="region of interest" description="Disordered" evidence="1">
    <location>
        <begin position="283"/>
        <end position="322"/>
    </location>
</feature>
<dbReference type="PANTHER" id="PTHR36182:SF1">
    <property type="entry name" value="PROTEIN, PUTATIVE (AFU_ORTHOLOGUE AFUA_6G10930)-RELATED"/>
    <property type="match status" value="1"/>
</dbReference>
<name>A0A9W8E0C5_9FUNG</name>
<evidence type="ECO:0000313" key="3">
    <source>
        <dbReference type="EMBL" id="KAJ1927197.1"/>
    </source>
</evidence>
<evidence type="ECO:0000256" key="2">
    <source>
        <dbReference type="SAM" id="SignalP"/>
    </source>
</evidence>
<feature type="compositionally biased region" description="Low complexity" evidence="1">
    <location>
        <begin position="291"/>
        <end position="312"/>
    </location>
</feature>
<feature type="signal peptide" evidence="2">
    <location>
        <begin position="1"/>
        <end position="20"/>
    </location>
</feature>
<reference evidence="3" key="1">
    <citation type="submission" date="2022-07" db="EMBL/GenBank/DDBJ databases">
        <title>Phylogenomic reconstructions and comparative analyses of Kickxellomycotina fungi.</title>
        <authorList>
            <person name="Reynolds N.K."/>
            <person name="Stajich J.E."/>
            <person name="Barry K."/>
            <person name="Grigoriev I.V."/>
            <person name="Crous P."/>
            <person name="Smith M.E."/>
        </authorList>
    </citation>
    <scope>NUCLEOTIDE SEQUENCE</scope>
    <source>
        <strain evidence="3">RSA 861</strain>
    </source>
</reference>
<gene>
    <name evidence="3" type="ORF">IWQ60_003126</name>
</gene>